<evidence type="ECO:0000313" key="1">
    <source>
        <dbReference type="EMBL" id="KRY62767.1"/>
    </source>
</evidence>
<dbReference type="AlphaFoldDB" id="A0A0V1DMG9"/>
<gene>
    <name evidence="1" type="ORF">T4D_8291</name>
</gene>
<comment type="caution">
    <text evidence="1">The sequence shown here is derived from an EMBL/GenBank/DDBJ whole genome shotgun (WGS) entry which is preliminary data.</text>
</comment>
<evidence type="ECO:0000313" key="2">
    <source>
        <dbReference type="Proteomes" id="UP000054995"/>
    </source>
</evidence>
<sequence length="49" mass="5546">MGGEALGPVMCLCRSIGECQDQEWEWVEDHLCKENVKMRFKDTGGAEDN</sequence>
<dbReference type="EMBL" id="JYDT01003025">
    <property type="protein sequence ID" value="KRY62767.1"/>
    <property type="molecule type" value="Genomic_DNA"/>
</dbReference>
<name>A0A0V1DMG9_TRIPS</name>
<reference evidence="1 2" key="1">
    <citation type="submission" date="2015-01" db="EMBL/GenBank/DDBJ databases">
        <title>Evolution of Trichinella species and genotypes.</title>
        <authorList>
            <person name="Korhonen P.K."/>
            <person name="Edoardo P."/>
            <person name="Giuseppe L.R."/>
            <person name="Gasser R.B."/>
        </authorList>
    </citation>
    <scope>NUCLEOTIDE SEQUENCE [LARGE SCALE GENOMIC DNA]</scope>
    <source>
        <strain evidence="1">ISS470</strain>
    </source>
</reference>
<accession>A0A0V1DMG9</accession>
<protein>
    <submittedName>
        <fullName evidence="1">Uncharacterized protein</fullName>
    </submittedName>
</protein>
<keyword evidence="2" id="KW-1185">Reference proteome</keyword>
<proteinExistence type="predicted"/>
<dbReference type="Proteomes" id="UP000054995">
    <property type="component" value="Unassembled WGS sequence"/>
</dbReference>
<organism evidence="1 2">
    <name type="scientific">Trichinella pseudospiralis</name>
    <name type="common">Parasitic roundworm</name>
    <dbReference type="NCBI Taxonomy" id="6337"/>
    <lineage>
        <taxon>Eukaryota</taxon>
        <taxon>Metazoa</taxon>
        <taxon>Ecdysozoa</taxon>
        <taxon>Nematoda</taxon>
        <taxon>Enoplea</taxon>
        <taxon>Dorylaimia</taxon>
        <taxon>Trichinellida</taxon>
        <taxon>Trichinellidae</taxon>
        <taxon>Trichinella</taxon>
    </lineage>
</organism>